<dbReference type="Proteomes" id="UP000638353">
    <property type="component" value="Unassembled WGS sequence"/>
</dbReference>
<dbReference type="EMBL" id="BMVC01000003">
    <property type="protein sequence ID" value="GHC87268.1"/>
    <property type="molecule type" value="Genomic_DNA"/>
</dbReference>
<dbReference type="RefSeq" id="WP_189823064.1">
    <property type="nucleotide sequence ID" value="NZ_BMVC01000003.1"/>
</dbReference>
<dbReference type="AlphaFoldDB" id="A0A918WVH6"/>
<organism evidence="1 2">
    <name type="scientific">Streptomyces finlayi</name>
    <dbReference type="NCBI Taxonomy" id="67296"/>
    <lineage>
        <taxon>Bacteria</taxon>
        <taxon>Bacillati</taxon>
        <taxon>Actinomycetota</taxon>
        <taxon>Actinomycetes</taxon>
        <taxon>Kitasatosporales</taxon>
        <taxon>Streptomycetaceae</taxon>
        <taxon>Streptomyces</taxon>
    </lineage>
</organism>
<comment type="caution">
    <text evidence="1">The sequence shown here is derived from an EMBL/GenBank/DDBJ whole genome shotgun (WGS) entry which is preliminary data.</text>
</comment>
<evidence type="ECO:0000313" key="2">
    <source>
        <dbReference type="Proteomes" id="UP000638353"/>
    </source>
</evidence>
<name>A0A918WVH6_9ACTN</name>
<reference evidence="1" key="1">
    <citation type="journal article" date="2014" name="Int. J. Syst. Evol. Microbiol.">
        <title>Complete genome sequence of Corynebacterium casei LMG S-19264T (=DSM 44701T), isolated from a smear-ripened cheese.</title>
        <authorList>
            <consortium name="US DOE Joint Genome Institute (JGI-PGF)"/>
            <person name="Walter F."/>
            <person name="Albersmeier A."/>
            <person name="Kalinowski J."/>
            <person name="Ruckert C."/>
        </authorList>
    </citation>
    <scope>NUCLEOTIDE SEQUENCE</scope>
    <source>
        <strain evidence="1">JCM 4637</strain>
    </source>
</reference>
<evidence type="ECO:0000313" key="1">
    <source>
        <dbReference type="EMBL" id="GHC87268.1"/>
    </source>
</evidence>
<gene>
    <name evidence="1" type="ORF">GCM10010334_19010</name>
</gene>
<protein>
    <submittedName>
        <fullName evidence="1">Uncharacterized protein</fullName>
    </submittedName>
</protein>
<proteinExistence type="predicted"/>
<sequence>MNHLITRASAIRPGSAPLAAHVTLTSDCSAPGPLAPGSTVEFELSLTTEGEGHRYFGYLMTDSFVRVADVMDDGGLKLLASQDRYALSAGPGESTTATFRLRIHDAPGDAVLAPALRAGLIDSPGVNLTHSTHSIVQERYRVTALPPQGRKLVVPPGTTVSVGHLTDGLPQGVRLVGVGSAGHGLVTIATDDSVVYAPDHGYRGYDKIPYSLRTGNGSTVRGQVTLFVGDLHSVPGVLA</sequence>
<reference evidence="1" key="2">
    <citation type="submission" date="2020-09" db="EMBL/GenBank/DDBJ databases">
        <authorList>
            <person name="Sun Q."/>
            <person name="Ohkuma M."/>
        </authorList>
    </citation>
    <scope>NUCLEOTIDE SEQUENCE</scope>
    <source>
        <strain evidence="1">JCM 4637</strain>
    </source>
</reference>
<accession>A0A918WVH6</accession>
<dbReference type="Pfam" id="PF17963">
    <property type="entry name" value="Big_9"/>
    <property type="match status" value="1"/>
</dbReference>
<dbReference type="Gene3D" id="2.60.40.3440">
    <property type="match status" value="1"/>
</dbReference>